<feature type="transmembrane region" description="Helical" evidence="9">
    <location>
        <begin position="50"/>
        <end position="71"/>
    </location>
</feature>
<evidence type="ECO:0000256" key="8">
    <source>
        <dbReference type="ARBA" id="ARBA00045204"/>
    </source>
</evidence>
<organism evidence="10 11">
    <name type="scientific">Gloeophyllum trabeum (strain ATCC 11539 / FP-39264 / Madison 617)</name>
    <name type="common">Brown rot fungus</name>
    <dbReference type="NCBI Taxonomy" id="670483"/>
    <lineage>
        <taxon>Eukaryota</taxon>
        <taxon>Fungi</taxon>
        <taxon>Dikarya</taxon>
        <taxon>Basidiomycota</taxon>
        <taxon>Agaricomycotina</taxon>
        <taxon>Agaricomycetes</taxon>
        <taxon>Gloeophyllales</taxon>
        <taxon>Gloeophyllaceae</taxon>
        <taxon>Gloeophyllum</taxon>
    </lineage>
</organism>
<dbReference type="EMBL" id="KB469306">
    <property type="protein sequence ID" value="EPQ53077.1"/>
    <property type="molecule type" value="Genomic_DNA"/>
</dbReference>
<dbReference type="GO" id="GO:0006465">
    <property type="term" value="P:signal peptide processing"/>
    <property type="evidence" value="ECO:0007669"/>
    <property type="project" value="InterPro"/>
</dbReference>
<dbReference type="HOGENOM" id="CLU_134505_2_0_1"/>
<dbReference type="RefSeq" id="XP_007868381.1">
    <property type="nucleotide sequence ID" value="XM_007870190.1"/>
</dbReference>
<comment type="function">
    <text evidence="8">Component of the signal peptidase complex (SPC) which catalyzes the cleavage of N-terminal signal sequences from nascent proteins as they are translocated into the lumen of the endoplasmic reticulum. Dispensable for SPC enzymatic activity.</text>
</comment>
<proteinExistence type="inferred from homology"/>
<reference evidence="10 11" key="1">
    <citation type="journal article" date="2012" name="Science">
        <title>The Paleozoic origin of enzymatic lignin decomposition reconstructed from 31 fungal genomes.</title>
        <authorList>
            <person name="Floudas D."/>
            <person name="Binder M."/>
            <person name="Riley R."/>
            <person name="Barry K."/>
            <person name="Blanchette R.A."/>
            <person name="Henrissat B."/>
            <person name="Martinez A.T."/>
            <person name="Otillar R."/>
            <person name="Spatafora J.W."/>
            <person name="Yadav J.S."/>
            <person name="Aerts A."/>
            <person name="Benoit I."/>
            <person name="Boyd A."/>
            <person name="Carlson A."/>
            <person name="Copeland A."/>
            <person name="Coutinho P.M."/>
            <person name="de Vries R.P."/>
            <person name="Ferreira P."/>
            <person name="Findley K."/>
            <person name="Foster B."/>
            <person name="Gaskell J."/>
            <person name="Glotzer D."/>
            <person name="Gorecki P."/>
            <person name="Heitman J."/>
            <person name="Hesse C."/>
            <person name="Hori C."/>
            <person name="Igarashi K."/>
            <person name="Jurgens J.A."/>
            <person name="Kallen N."/>
            <person name="Kersten P."/>
            <person name="Kohler A."/>
            <person name="Kuees U."/>
            <person name="Kumar T.K.A."/>
            <person name="Kuo A."/>
            <person name="LaButti K."/>
            <person name="Larrondo L.F."/>
            <person name="Lindquist E."/>
            <person name="Ling A."/>
            <person name="Lombard V."/>
            <person name="Lucas S."/>
            <person name="Lundell T."/>
            <person name="Martin R."/>
            <person name="McLaughlin D.J."/>
            <person name="Morgenstern I."/>
            <person name="Morin E."/>
            <person name="Murat C."/>
            <person name="Nagy L.G."/>
            <person name="Nolan M."/>
            <person name="Ohm R.A."/>
            <person name="Patyshakuliyeva A."/>
            <person name="Rokas A."/>
            <person name="Ruiz-Duenas F.J."/>
            <person name="Sabat G."/>
            <person name="Salamov A."/>
            <person name="Samejima M."/>
            <person name="Schmutz J."/>
            <person name="Slot J.C."/>
            <person name="St John F."/>
            <person name="Stenlid J."/>
            <person name="Sun H."/>
            <person name="Sun S."/>
            <person name="Syed K."/>
            <person name="Tsang A."/>
            <person name="Wiebenga A."/>
            <person name="Young D."/>
            <person name="Pisabarro A."/>
            <person name="Eastwood D.C."/>
            <person name="Martin F."/>
            <person name="Cullen D."/>
            <person name="Grigoriev I.V."/>
            <person name="Hibbett D.S."/>
        </authorList>
    </citation>
    <scope>NUCLEOTIDE SEQUENCE [LARGE SCALE GENOMIC DNA]</scope>
    <source>
        <strain evidence="10 11">ATCC 11539</strain>
    </source>
</reference>
<evidence type="ECO:0000256" key="1">
    <source>
        <dbReference type="ARBA" id="ARBA00004477"/>
    </source>
</evidence>
<evidence type="ECO:0000256" key="5">
    <source>
        <dbReference type="ARBA" id="ARBA00022824"/>
    </source>
</evidence>
<evidence type="ECO:0000256" key="4">
    <source>
        <dbReference type="ARBA" id="ARBA00022692"/>
    </source>
</evidence>
<keyword evidence="5" id="KW-0256">Endoplasmic reticulum</keyword>
<evidence type="ECO:0000256" key="2">
    <source>
        <dbReference type="ARBA" id="ARBA00005245"/>
    </source>
</evidence>
<sequence length="91" mass="9791">MNANLNGLLEGKIDFEGQKLVETITRVALVVLSVISFIVGFALQSLQVTFGIFSAGSIALVLLIVPPWPIYNSHPVQWLPSLPPTSSSIKS</sequence>
<dbReference type="PANTHER" id="PTHR13202:SF0">
    <property type="entry name" value="SIGNAL PEPTIDASE COMPLEX SUBUNIT 1"/>
    <property type="match status" value="1"/>
</dbReference>
<gene>
    <name evidence="10" type="ORF">GLOTRDRAFT_79113</name>
</gene>
<dbReference type="OMA" id="IHLTLWT"/>
<accession>S7Q0Q8</accession>
<name>S7Q0Q8_GLOTA</name>
<evidence type="ECO:0000313" key="10">
    <source>
        <dbReference type="EMBL" id="EPQ53077.1"/>
    </source>
</evidence>
<evidence type="ECO:0000256" key="7">
    <source>
        <dbReference type="ARBA" id="ARBA00023136"/>
    </source>
</evidence>
<dbReference type="PANTHER" id="PTHR13202">
    <property type="entry name" value="MICROSOMAL SIGNAL PEPTIDASE 12 KDA SUBUNIT"/>
    <property type="match status" value="1"/>
</dbReference>
<dbReference type="GO" id="GO:0005787">
    <property type="term" value="C:signal peptidase complex"/>
    <property type="evidence" value="ECO:0007669"/>
    <property type="project" value="InterPro"/>
</dbReference>
<evidence type="ECO:0000256" key="9">
    <source>
        <dbReference type="SAM" id="Phobius"/>
    </source>
</evidence>
<dbReference type="STRING" id="670483.S7Q0Q8"/>
<evidence type="ECO:0000256" key="3">
    <source>
        <dbReference type="ARBA" id="ARBA00017059"/>
    </source>
</evidence>
<dbReference type="Pfam" id="PF06645">
    <property type="entry name" value="SPC12"/>
    <property type="match status" value="1"/>
</dbReference>
<evidence type="ECO:0000313" key="11">
    <source>
        <dbReference type="Proteomes" id="UP000030669"/>
    </source>
</evidence>
<keyword evidence="7 9" id="KW-0472">Membrane</keyword>
<comment type="similarity">
    <text evidence="2">Belongs to the SPCS1 family.</text>
</comment>
<dbReference type="OrthoDB" id="263893at2759"/>
<keyword evidence="4 9" id="KW-0812">Transmembrane</keyword>
<dbReference type="KEGG" id="gtr:GLOTRDRAFT_79113"/>
<dbReference type="AlphaFoldDB" id="S7Q0Q8"/>
<keyword evidence="6 9" id="KW-1133">Transmembrane helix</keyword>
<dbReference type="Proteomes" id="UP000030669">
    <property type="component" value="Unassembled WGS sequence"/>
</dbReference>
<comment type="subcellular location">
    <subcellularLocation>
        <location evidence="1">Endoplasmic reticulum membrane</location>
        <topology evidence="1">Multi-pass membrane protein</topology>
    </subcellularLocation>
</comment>
<dbReference type="InterPro" id="IPR009542">
    <property type="entry name" value="Spc1/SPCS1"/>
</dbReference>
<dbReference type="GeneID" id="19308867"/>
<dbReference type="eggNOG" id="KOG4112">
    <property type="taxonomic scope" value="Eukaryota"/>
</dbReference>
<keyword evidence="11" id="KW-1185">Reference proteome</keyword>
<evidence type="ECO:0000256" key="6">
    <source>
        <dbReference type="ARBA" id="ARBA00022989"/>
    </source>
</evidence>
<feature type="transmembrane region" description="Helical" evidence="9">
    <location>
        <begin position="24"/>
        <end position="43"/>
    </location>
</feature>
<dbReference type="GO" id="GO:0045047">
    <property type="term" value="P:protein targeting to ER"/>
    <property type="evidence" value="ECO:0007669"/>
    <property type="project" value="TreeGrafter"/>
</dbReference>
<protein>
    <recommendedName>
        <fullName evidence="3">Signal peptidase complex subunit 1</fullName>
    </recommendedName>
</protein>